<dbReference type="Proteomes" id="UP001309876">
    <property type="component" value="Unassembled WGS sequence"/>
</dbReference>
<organism evidence="1 2">
    <name type="scientific">Lithohypha guttulata</name>
    <dbReference type="NCBI Taxonomy" id="1690604"/>
    <lineage>
        <taxon>Eukaryota</taxon>
        <taxon>Fungi</taxon>
        <taxon>Dikarya</taxon>
        <taxon>Ascomycota</taxon>
        <taxon>Pezizomycotina</taxon>
        <taxon>Eurotiomycetes</taxon>
        <taxon>Chaetothyriomycetidae</taxon>
        <taxon>Chaetothyriales</taxon>
        <taxon>Trichomeriaceae</taxon>
        <taxon>Lithohypha</taxon>
    </lineage>
</organism>
<gene>
    <name evidence="1" type="ORF">LTR05_002909</name>
</gene>
<reference evidence="1 2" key="1">
    <citation type="submission" date="2023-08" db="EMBL/GenBank/DDBJ databases">
        <title>Black Yeasts Isolated from many extreme environments.</title>
        <authorList>
            <person name="Coleine C."/>
            <person name="Stajich J.E."/>
            <person name="Selbmann L."/>
        </authorList>
    </citation>
    <scope>NUCLEOTIDE SEQUENCE [LARGE SCALE GENOMIC DNA]</scope>
    <source>
        <strain evidence="1 2">CCFEE 5910</strain>
    </source>
</reference>
<accession>A0AAN7T4W6</accession>
<evidence type="ECO:0000313" key="2">
    <source>
        <dbReference type="Proteomes" id="UP001309876"/>
    </source>
</evidence>
<evidence type="ECO:0000313" key="1">
    <source>
        <dbReference type="EMBL" id="KAK5088688.1"/>
    </source>
</evidence>
<sequence>MTHVYDHKSKDDIEFELFKRRTRSNSRVPPRILDLDALTVQDSEQIDPGRFRTSDLVHTLLYYSKGIEGVASLQNISQEASVSFSHFRANTDNDYGVTWEISRRGNRGAINIIDTTSPDTDLSELDPTMFVAFGVTSNGVWKTLECGGVWSSATARDSRMMRTVSLLVRRYVLEEIALILLGRRRLLEPSHTDQTIAGGAMRME</sequence>
<protein>
    <submittedName>
        <fullName evidence="1">Uncharacterized protein</fullName>
    </submittedName>
</protein>
<comment type="caution">
    <text evidence="1">The sequence shown here is derived from an EMBL/GenBank/DDBJ whole genome shotgun (WGS) entry which is preliminary data.</text>
</comment>
<proteinExistence type="predicted"/>
<dbReference type="EMBL" id="JAVRRJ010000002">
    <property type="protein sequence ID" value="KAK5088688.1"/>
    <property type="molecule type" value="Genomic_DNA"/>
</dbReference>
<keyword evidence="2" id="KW-1185">Reference proteome</keyword>
<name>A0AAN7T4W6_9EURO</name>
<dbReference type="AlphaFoldDB" id="A0AAN7T4W6"/>